<dbReference type="PANTHER" id="PTHR43646">
    <property type="entry name" value="GLYCOSYLTRANSFERASE"/>
    <property type="match status" value="1"/>
</dbReference>
<dbReference type="PANTHER" id="PTHR43646:SF2">
    <property type="entry name" value="GLYCOSYLTRANSFERASE 2-LIKE DOMAIN-CONTAINING PROTEIN"/>
    <property type="match status" value="1"/>
</dbReference>
<evidence type="ECO:0000256" key="3">
    <source>
        <dbReference type="ARBA" id="ARBA00022676"/>
    </source>
</evidence>
<dbReference type="AlphaFoldDB" id="A0A4R6IPW9"/>
<feature type="domain" description="Glycosyltransferase 2-like" evidence="6">
    <location>
        <begin position="46"/>
        <end position="189"/>
    </location>
</feature>
<keyword evidence="5" id="KW-0472">Membrane</keyword>
<keyword evidence="4 7" id="KW-0808">Transferase</keyword>
<evidence type="ECO:0000256" key="4">
    <source>
        <dbReference type="ARBA" id="ARBA00022679"/>
    </source>
</evidence>
<evidence type="ECO:0000256" key="2">
    <source>
        <dbReference type="ARBA" id="ARBA00022475"/>
    </source>
</evidence>
<keyword evidence="8" id="KW-1185">Reference proteome</keyword>
<reference evidence="7 8" key="1">
    <citation type="submission" date="2019-03" db="EMBL/GenBank/DDBJ databases">
        <title>Genomic Encyclopedia of Archaeal and Bacterial Type Strains, Phase II (KMG-II): from individual species to whole genera.</title>
        <authorList>
            <person name="Goeker M."/>
        </authorList>
    </citation>
    <scope>NUCLEOTIDE SEQUENCE [LARGE SCALE GENOMIC DNA]</scope>
    <source>
        <strain evidence="7 8">DSM 19034</strain>
    </source>
</reference>
<sequence>MALFDIPKWVKLHQFPDKKFKDLSADEIADLKSRLSKFRSADPEISVMIPAWNEENNIFRTLSSLASSNTKYRVELVVINNNSTDNTQHVLDELGVLSLFQPNQGTAHARQMGLEAAKGKYHLCADSDTYYPPSWVDLMVKPLRTVKGCVGVYGRYSFMPKEPKERFMMTIYEKITGLLIRVRKYKREHINFLGFNMGFLTEAGRNNGGFEVTEVRKFDNAVGSDYFVDEAEDGRMALNLKKVGHLVLVTAPKARVFTSARRLTSEGGLMQSFLNRLKLHSNRMKEYLSGPSSENF</sequence>
<dbReference type="GO" id="GO:0005886">
    <property type="term" value="C:plasma membrane"/>
    <property type="evidence" value="ECO:0007669"/>
    <property type="project" value="UniProtKB-SubCell"/>
</dbReference>
<dbReference type="RefSeq" id="WP_133551723.1">
    <property type="nucleotide sequence ID" value="NZ_SNWM01000001.1"/>
</dbReference>
<keyword evidence="2" id="KW-1003">Cell membrane</keyword>
<comment type="subcellular location">
    <subcellularLocation>
        <location evidence="1">Cell membrane</location>
    </subcellularLocation>
</comment>
<dbReference type="GO" id="GO:0016757">
    <property type="term" value="F:glycosyltransferase activity"/>
    <property type="evidence" value="ECO:0007669"/>
    <property type="project" value="UniProtKB-KW"/>
</dbReference>
<dbReference type="OrthoDB" id="1016922at2"/>
<dbReference type="SUPFAM" id="SSF53448">
    <property type="entry name" value="Nucleotide-diphospho-sugar transferases"/>
    <property type="match status" value="1"/>
</dbReference>
<dbReference type="InterPro" id="IPR029044">
    <property type="entry name" value="Nucleotide-diphossugar_trans"/>
</dbReference>
<name>A0A4R6IPW9_9SPHI</name>
<dbReference type="EMBL" id="SNWM01000001">
    <property type="protein sequence ID" value="TDO24056.1"/>
    <property type="molecule type" value="Genomic_DNA"/>
</dbReference>
<evidence type="ECO:0000256" key="1">
    <source>
        <dbReference type="ARBA" id="ARBA00004236"/>
    </source>
</evidence>
<gene>
    <name evidence="7" type="ORF">CLV32_0343</name>
</gene>
<dbReference type="Proteomes" id="UP000295499">
    <property type="component" value="Unassembled WGS sequence"/>
</dbReference>
<protein>
    <submittedName>
        <fullName evidence="7">Glycosyl transferase family 2</fullName>
    </submittedName>
</protein>
<evidence type="ECO:0000313" key="7">
    <source>
        <dbReference type="EMBL" id="TDO24056.1"/>
    </source>
</evidence>
<dbReference type="InterPro" id="IPR001173">
    <property type="entry name" value="Glyco_trans_2-like"/>
</dbReference>
<dbReference type="Gene3D" id="3.90.550.10">
    <property type="entry name" value="Spore Coat Polysaccharide Biosynthesis Protein SpsA, Chain A"/>
    <property type="match status" value="1"/>
</dbReference>
<dbReference type="CDD" id="cd00761">
    <property type="entry name" value="Glyco_tranf_GTA_type"/>
    <property type="match status" value="1"/>
</dbReference>
<accession>A0A4R6IPW9</accession>
<comment type="caution">
    <text evidence="7">The sequence shown here is derived from an EMBL/GenBank/DDBJ whole genome shotgun (WGS) entry which is preliminary data.</text>
</comment>
<proteinExistence type="predicted"/>
<keyword evidence="3" id="KW-0328">Glycosyltransferase</keyword>
<evidence type="ECO:0000256" key="5">
    <source>
        <dbReference type="ARBA" id="ARBA00023136"/>
    </source>
</evidence>
<evidence type="ECO:0000313" key="8">
    <source>
        <dbReference type="Proteomes" id="UP000295499"/>
    </source>
</evidence>
<evidence type="ECO:0000259" key="6">
    <source>
        <dbReference type="Pfam" id="PF00535"/>
    </source>
</evidence>
<organism evidence="7 8">
    <name type="scientific">Pedobacter duraquae</name>
    <dbReference type="NCBI Taxonomy" id="425511"/>
    <lineage>
        <taxon>Bacteria</taxon>
        <taxon>Pseudomonadati</taxon>
        <taxon>Bacteroidota</taxon>
        <taxon>Sphingobacteriia</taxon>
        <taxon>Sphingobacteriales</taxon>
        <taxon>Sphingobacteriaceae</taxon>
        <taxon>Pedobacter</taxon>
    </lineage>
</organism>
<dbReference type="Pfam" id="PF00535">
    <property type="entry name" value="Glycos_transf_2"/>
    <property type="match status" value="1"/>
</dbReference>